<dbReference type="CDD" id="cd02511">
    <property type="entry name" value="Beta4Glucosyltransferase"/>
    <property type="match status" value="1"/>
</dbReference>
<evidence type="ECO:0000313" key="3">
    <source>
        <dbReference type="EMBL" id="KQK31356.1"/>
    </source>
</evidence>
<dbReference type="RefSeq" id="WP_055727409.1">
    <property type="nucleotide sequence ID" value="NZ_FUYX01000001.1"/>
</dbReference>
<dbReference type="InterPro" id="IPR029044">
    <property type="entry name" value="Nucleotide-diphossugar_trans"/>
</dbReference>
<gene>
    <name evidence="3" type="ORF">ARD30_09690</name>
    <name evidence="4" type="ORF">SAMN05660750_00462</name>
</gene>
<evidence type="ECO:0000313" key="4">
    <source>
        <dbReference type="EMBL" id="SKB38198.1"/>
    </source>
</evidence>
<name>A0A0Q3L3L2_9HYPH</name>
<reference evidence="4 6" key="2">
    <citation type="submission" date="2017-02" db="EMBL/GenBank/DDBJ databases">
        <authorList>
            <person name="Peterson S.W."/>
        </authorList>
    </citation>
    <scope>NUCLEOTIDE SEQUENCE [LARGE SCALE GENOMIC DNA]</scope>
    <source>
        <strain evidence="4 6">DSM 9653</strain>
    </source>
</reference>
<dbReference type="SUPFAM" id="SSF53448">
    <property type="entry name" value="Nucleotide-diphospho-sugar transferases"/>
    <property type="match status" value="1"/>
</dbReference>
<evidence type="ECO:0000259" key="2">
    <source>
        <dbReference type="Pfam" id="PF00535"/>
    </source>
</evidence>
<feature type="domain" description="Glycosyltransferase 2-like" evidence="2">
    <location>
        <begin position="5"/>
        <end position="125"/>
    </location>
</feature>
<keyword evidence="5" id="KW-1185">Reference proteome</keyword>
<dbReference type="Proteomes" id="UP000190130">
    <property type="component" value="Unassembled WGS sequence"/>
</dbReference>
<dbReference type="OrthoDB" id="9815923at2"/>
<evidence type="ECO:0000313" key="6">
    <source>
        <dbReference type="Proteomes" id="UP000190130"/>
    </source>
</evidence>
<evidence type="ECO:0000313" key="5">
    <source>
        <dbReference type="Proteomes" id="UP000051562"/>
    </source>
</evidence>
<comment type="similarity">
    <text evidence="1">Belongs to the glycosyltransferase 2 family. WaaE/KdtX subfamily.</text>
</comment>
<dbReference type="EMBL" id="FUYX01000001">
    <property type="protein sequence ID" value="SKB38198.1"/>
    <property type="molecule type" value="Genomic_DNA"/>
</dbReference>
<evidence type="ECO:0000256" key="1">
    <source>
        <dbReference type="ARBA" id="ARBA00038494"/>
    </source>
</evidence>
<dbReference type="GO" id="GO:0016740">
    <property type="term" value="F:transferase activity"/>
    <property type="evidence" value="ECO:0007669"/>
    <property type="project" value="UniProtKB-KW"/>
</dbReference>
<dbReference type="AlphaFoldDB" id="A0A0Q3L3L2"/>
<protein>
    <submittedName>
        <fullName evidence="3">Glycosyl transferase</fullName>
    </submittedName>
    <submittedName>
        <fullName evidence="4">Glycosyltransferase involved in cell wall bisynthesis</fullName>
    </submittedName>
</protein>
<dbReference type="Proteomes" id="UP000051562">
    <property type="component" value="Unassembled WGS sequence"/>
</dbReference>
<dbReference type="Pfam" id="PF00535">
    <property type="entry name" value="Glycos_transf_2"/>
    <property type="match status" value="1"/>
</dbReference>
<dbReference type="Gene3D" id="3.90.550.10">
    <property type="entry name" value="Spore Coat Polysaccharide Biosynthesis Protein SpsA, Chain A"/>
    <property type="match status" value="1"/>
</dbReference>
<dbReference type="PANTHER" id="PTHR43630">
    <property type="entry name" value="POLY-BETA-1,6-N-ACETYL-D-GLUCOSAMINE SYNTHASE"/>
    <property type="match status" value="1"/>
</dbReference>
<keyword evidence="3" id="KW-0808">Transferase</keyword>
<dbReference type="EMBL" id="LMAR01000024">
    <property type="protein sequence ID" value="KQK31356.1"/>
    <property type="molecule type" value="Genomic_DNA"/>
</dbReference>
<reference evidence="3 5" key="1">
    <citation type="submission" date="2015-10" db="EMBL/GenBank/DDBJ databases">
        <title>Draft genome of Bosea thiooxidans.</title>
        <authorList>
            <person name="Wang X."/>
        </authorList>
    </citation>
    <scope>NUCLEOTIDE SEQUENCE [LARGE SCALE GENOMIC DNA]</scope>
    <source>
        <strain evidence="3 5">CGMCC 9174</strain>
    </source>
</reference>
<sequence>MPPLSIFIIAQNEADRIGRTIEAARALSDDIVVVDSGSSDGTQAVAEALGARVIHHPWPGYGLQKRFAEEQCRHDWLLNLDADEVLPPDLADEIAGLFTGGQPSADAYRIRIAEIFPGERAPHRFAYALAPVRLYRKSWGRYSPSPVHDRVELLPGAKVGRLKGTIHHFSVRSLGEQMEKLNAYSDAQADDLDARGETLSAFRLVAEFPANFFKAYIGRRHALRGAYGFMTAMNYAFYRYLRVAKHWERRLQRRAAQPDDATAARPGASDG</sequence>
<dbReference type="PANTHER" id="PTHR43630:SF2">
    <property type="entry name" value="GLYCOSYLTRANSFERASE"/>
    <property type="match status" value="1"/>
</dbReference>
<accession>A0A0Q3L3L2</accession>
<proteinExistence type="inferred from homology"/>
<organism evidence="3 5">
    <name type="scientific">Bosea thiooxidans</name>
    <dbReference type="NCBI Taxonomy" id="53254"/>
    <lineage>
        <taxon>Bacteria</taxon>
        <taxon>Pseudomonadati</taxon>
        <taxon>Pseudomonadota</taxon>
        <taxon>Alphaproteobacteria</taxon>
        <taxon>Hyphomicrobiales</taxon>
        <taxon>Boseaceae</taxon>
        <taxon>Bosea</taxon>
    </lineage>
</organism>
<dbReference type="STRING" id="53254.SAMN05660750_00462"/>
<dbReference type="InterPro" id="IPR001173">
    <property type="entry name" value="Glyco_trans_2-like"/>
</dbReference>